<sequence>MGHITFIYVDEASFNLSIMRRRGKSIIGQKANVTAPVMVVTETPFLRYLIRYLTALSSLGRQKQDNQNLNSVSTDAIGSVGQEPNTIFISKTIYRMGTGPHSIYIKQTGC</sequence>
<evidence type="ECO:0000313" key="2">
    <source>
        <dbReference type="Proteomes" id="UP001174136"/>
    </source>
</evidence>
<keyword evidence="2" id="KW-1185">Reference proteome</keyword>
<reference evidence="1" key="1">
    <citation type="journal article" date="2023" name="Front. Mar. Sci.">
        <title>A new Merluccius polli reference genome to investigate the effects of global change in West African waters.</title>
        <authorList>
            <person name="Mateo J.L."/>
            <person name="Blanco-Fernandez C."/>
            <person name="Garcia-Vazquez E."/>
            <person name="Machado-Schiaffino G."/>
        </authorList>
    </citation>
    <scope>NUCLEOTIDE SEQUENCE</scope>
    <source>
        <strain evidence="1">C29</strain>
        <tissue evidence="1">Fin</tissue>
    </source>
</reference>
<dbReference type="EMBL" id="JAOPHQ010004284">
    <property type="protein sequence ID" value="KAK0139890.1"/>
    <property type="molecule type" value="Genomic_DNA"/>
</dbReference>
<evidence type="ECO:0000313" key="1">
    <source>
        <dbReference type="EMBL" id="KAK0139890.1"/>
    </source>
</evidence>
<name>A0AA47MGV7_MERPO</name>
<comment type="caution">
    <text evidence="1">The sequence shown here is derived from an EMBL/GenBank/DDBJ whole genome shotgun (WGS) entry which is preliminary data.</text>
</comment>
<dbReference type="Proteomes" id="UP001174136">
    <property type="component" value="Unassembled WGS sequence"/>
</dbReference>
<accession>A0AA47MGV7</accession>
<protein>
    <submittedName>
        <fullName evidence="1">Uncharacterized protein</fullName>
    </submittedName>
</protein>
<gene>
    <name evidence="1" type="ORF">N1851_023200</name>
</gene>
<proteinExistence type="predicted"/>
<organism evidence="1 2">
    <name type="scientific">Merluccius polli</name>
    <name type="common">Benguela hake</name>
    <name type="synonym">Merluccius cadenati</name>
    <dbReference type="NCBI Taxonomy" id="89951"/>
    <lineage>
        <taxon>Eukaryota</taxon>
        <taxon>Metazoa</taxon>
        <taxon>Chordata</taxon>
        <taxon>Craniata</taxon>
        <taxon>Vertebrata</taxon>
        <taxon>Euteleostomi</taxon>
        <taxon>Actinopterygii</taxon>
        <taxon>Neopterygii</taxon>
        <taxon>Teleostei</taxon>
        <taxon>Neoteleostei</taxon>
        <taxon>Acanthomorphata</taxon>
        <taxon>Zeiogadaria</taxon>
        <taxon>Gadariae</taxon>
        <taxon>Gadiformes</taxon>
        <taxon>Gadoidei</taxon>
        <taxon>Merlucciidae</taxon>
        <taxon>Merluccius</taxon>
    </lineage>
</organism>
<dbReference type="AlphaFoldDB" id="A0AA47MGV7"/>